<evidence type="ECO:0000256" key="2">
    <source>
        <dbReference type="SAM" id="SignalP"/>
    </source>
</evidence>
<keyword evidence="5" id="KW-1185">Reference proteome</keyword>
<reference evidence="5" key="1">
    <citation type="journal article" date="2019" name="Int. J. Syst. Evol. Microbiol.">
        <title>The Global Catalogue of Microorganisms (GCM) 10K type strain sequencing project: providing services to taxonomists for standard genome sequencing and annotation.</title>
        <authorList>
            <consortium name="The Broad Institute Genomics Platform"/>
            <consortium name="The Broad Institute Genome Sequencing Center for Infectious Disease"/>
            <person name="Wu L."/>
            <person name="Ma J."/>
        </authorList>
    </citation>
    <scope>NUCLEOTIDE SEQUENCE [LARGE SCALE GENOMIC DNA]</scope>
    <source>
        <strain evidence="5">KCTC 42217</strain>
    </source>
</reference>
<dbReference type="Pfam" id="PF13568">
    <property type="entry name" value="OMP_b-brl_2"/>
    <property type="match status" value="1"/>
</dbReference>
<accession>A0ABW4ZIZ0</accession>
<protein>
    <submittedName>
        <fullName evidence="4">Porin family protein</fullName>
    </submittedName>
</protein>
<dbReference type="RefSeq" id="WP_255898953.1">
    <property type="nucleotide sequence ID" value="NZ_JAFMZO010000001.1"/>
</dbReference>
<evidence type="ECO:0000313" key="5">
    <source>
        <dbReference type="Proteomes" id="UP001597387"/>
    </source>
</evidence>
<evidence type="ECO:0000259" key="3">
    <source>
        <dbReference type="Pfam" id="PF13568"/>
    </source>
</evidence>
<name>A0ABW4ZIZ0_9SPHI</name>
<proteinExistence type="predicted"/>
<feature type="compositionally biased region" description="Acidic residues" evidence="1">
    <location>
        <begin position="137"/>
        <end position="146"/>
    </location>
</feature>
<dbReference type="Proteomes" id="UP001597387">
    <property type="component" value="Unassembled WGS sequence"/>
</dbReference>
<evidence type="ECO:0000256" key="1">
    <source>
        <dbReference type="SAM" id="MobiDB-lite"/>
    </source>
</evidence>
<comment type="caution">
    <text evidence="4">The sequence shown here is derived from an EMBL/GenBank/DDBJ whole genome shotgun (WGS) entry which is preliminary data.</text>
</comment>
<feature type="domain" description="Outer membrane protein beta-barrel" evidence="3">
    <location>
        <begin position="19"/>
        <end position="192"/>
    </location>
</feature>
<keyword evidence="2" id="KW-0732">Signal</keyword>
<dbReference type="InterPro" id="IPR025665">
    <property type="entry name" value="Beta-barrel_OMP_2"/>
</dbReference>
<organism evidence="4 5">
    <name type="scientific">Paradesertivirga mongoliensis</name>
    <dbReference type="NCBI Taxonomy" id="2100740"/>
    <lineage>
        <taxon>Bacteria</taxon>
        <taxon>Pseudomonadati</taxon>
        <taxon>Bacteroidota</taxon>
        <taxon>Sphingobacteriia</taxon>
        <taxon>Sphingobacteriales</taxon>
        <taxon>Sphingobacteriaceae</taxon>
        <taxon>Paradesertivirga</taxon>
    </lineage>
</organism>
<sequence length="215" mass="22826">MKKLYTLIFACLISGVAMAQETSGTTASGIKYGIKAGVNFAKVGVSGEGAEDWEEGLKAQTSFQIGGYADIALGSSFSIQPGLTLSGKGFKQEVEDYKFSRNVMYLEIPVNAVYKIGGLYLGAGPYAGLALSGKDKDEEEGEDSEEEKLKFGSDDEDDMKGTDFGVNLLAGYQLSNGVNFGLNYGLGLSNLANTPDGSDFKITNRVFSVTVGFSF</sequence>
<feature type="region of interest" description="Disordered" evidence="1">
    <location>
        <begin position="132"/>
        <end position="156"/>
    </location>
</feature>
<gene>
    <name evidence="4" type="ORF">ACFSJU_04255</name>
</gene>
<feature type="chain" id="PRO_5045340087" evidence="2">
    <location>
        <begin position="20"/>
        <end position="215"/>
    </location>
</feature>
<feature type="signal peptide" evidence="2">
    <location>
        <begin position="1"/>
        <end position="19"/>
    </location>
</feature>
<dbReference type="EMBL" id="JBHUHZ010000001">
    <property type="protein sequence ID" value="MFD2161592.1"/>
    <property type="molecule type" value="Genomic_DNA"/>
</dbReference>
<evidence type="ECO:0000313" key="4">
    <source>
        <dbReference type="EMBL" id="MFD2161592.1"/>
    </source>
</evidence>